<gene>
    <name evidence="1" type="ORF">CfE428DRAFT_2612</name>
</gene>
<keyword evidence="2" id="KW-1185">Reference proteome</keyword>
<dbReference type="Proteomes" id="UP000005824">
    <property type="component" value="Unassembled WGS sequence"/>
</dbReference>
<evidence type="ECO:0000313" key="1">
    <source>
        <dbReference type="EMBL" id="EDY20023.1"/>
    </source>
</evidence>
<evidence type="ECO:0000313" key="2">
    <source>
        <dbReference type="Proteomes" id="UP000005824"/>
    </source>
</evidence>
<protein>
    <submittedName>
        <fullName evidence="1">Uncharacterized protein</fullName>
    </submittedName>
</protein>
<accession>B4D111</accession>
<comment type="caution">
    <text evidence="1">The sequence shown here is derived from an EMBL/GenBank/DDBJ whole genome shotgun (WGS) entry which is preliminary data.</text>
</comment>
<reference evidence="1 2" key="1">
    <citation type="journal article" date="2011" name="J. Bacteriol.">
        <title>Genome sequence of Chthoniobacter flavus Ellin428, an aerobic heterotrophic soil bacterium.</title>
        <authorList>
            <person name="Kant R."/>
            <person name="van Passel M.W."/>
            <person name="Palva A."/>
            <person name="Lucas S."/>
            <person name="Lapidus A."/>
            <person name="Glavina Del Rio T."/>
            <person name="Dalin E."/>
            <person name="Tice H."/>
            <person name="Bruce D."/>
            <person name="Goodwin L."/>
            <person name="Pitluck S."/>
            <person name="Larimer F.W."/>
            <person name="Land M.L."/>
            <person name="Hauser L."/>
            <person name="Sangwan P."/>
            <person name="de Vos W.M."/>
            <person name="Janssen P.H."/>
            <person name="Smidt H."/>
        </authorList>
    </citation>
    <scope>NUCLEOTIDE SEQUENCE [LARGE SCALE GENOMIC DNA]</scope>
    <source>
        <strain evidence="1 2">Ellin428</strain>
    </source>
</reference>
<proteinExistence type="predicted"/>
<name>B4D111_9BACT</name>
<dbReference type="EMBL" id="ABVL01000006">
    <property type="protein sequence ID" value="EDY20023.1"/>
    <property type="molecule type" value="Genomic_DNA"/>
</dbReference>
<sequence length="71" mass="7721">MSPNAMRRQTATSAKQLSVSDAKVALARLMKEGKVRASGARLIDIRKLTSLERRLGEALAQAKHTRAIFGS</sequence>
<dbReference type="STRING" id="497964.CfE428DRAFT_2612"/>
<dbReference type="AlphaFoldDB" id="B4D111"/>
<organism evidence="1 2">
    <name type="scientific">Chthoniobacter flavus Ellin428</name>
    <dbReference type="NCBI Taxonomy" id="497964"/>
    <lineage>
        <taxon>Bacteria</taxon>
        <taxon>Pseudomonadati</taxon>
        <taxon>Verrucomicrobiota</taxon>
        <taxon>Spartobacteria</taxon>
        <taxon>Chthoniobacterales</taxon>
        <taxon>Chthoniobacteraceae</taxon>
        <taxon>Chthoniobacter</taxon>
    </lineage>
</organism>
<dbReference type="InParanoid" id="B4D111"/>